<proteinExistence type="predicted"/>
<dbReference type="AlphaFoldDB" id="A0A5J4KC38"/>
<organism evidence="2 3">
    <name type="scientific">Thermogemmatispora aurantia</name>
    <dbReference type="NCBI Taxonomy" id="2045279"/>
    <lineage>
        <taxon>Bacteria</taxon>
        <taxon>Bacillati</taxon>
        <taxon>Chloroflexota</taxon>
        <taxon>Ktedonobacteria</taxon>
        <taxon>Thermogemmatisporales</taxon>
        <taxon>Thermogemmatisporaceae</taxon>
        <taxon>Thermogemmatispora</taxon>
    </lineage>
</organism>
<evidence type="ECO:0000313" key="3">
    <source>
        <dbReference type="Proteomes" id="UP000334820"/>
    </source>
</evidence>
<reference evidence="2 3" key="1">
    <citation type="journal article" date="2019" name="Int. J. Syst. Evol. Microbiol.">
        <title>Thermogemmatispora aurantia sp. nov. and Thermogemmatispora argillosa sp. nov., within the class Ktedonobacteria, and emended description of the genus Thermogemmatispora.</title>
        <authorList>
            <person name="Zheng Y."/>
            <person name="Wang C.M."/>
            <person name="Sakai Y."/>
            <person name="Abe K."/>
            <person name="Yokota A."/>
            <person name="Yabe S."/>
        </authorList>
    </citation>
    <scope>NUCLEOTIDE SEQUENCE [LARGE SCALE GENOMIC DNA]</scope>
    <source>
        <strain evidence="2 3">A1-2</strain>
    </source>
</reference>
<feature type="region of interest" description="Disordered" evidence="1">
    <location>
        <begin position="1"/>
        <end position="29"/>
    </location>
</feature>
<protein>
    <submittedName>
        <fullName evidence="2">Uncharacterized protein</fullName>
    </submittedName>
</protein>
<sequence length="63" mass="6646">MRETGQATGGSAWHHRIASPSLSGRSWDKRKAEGMLPALPCLAQGHFAQVRSALLSDCVGGAQ</sequence>
<evidence type="ECO:0000256" key="1">
    <source>
        <dbReference type="SAM" id="MobiDB-lite"/>
    </source>
</evidence>
<accession>A0A5J4KC38</accession>
<dbReference type="Proteomes" id="UP000334820">
    <property type="component" value="Unassembled WGS sequence"/>
</dbReference>
<name>A0A5J4KC38_9CHLR</name>
<gene>
    <name evidence="2" type="ORF">KTAU_22830</name>
</gene>
<comment type="caution">
    <text evidence="2">The sequence shown here is derived from an EMBL/GenBank/DDBJ whole genome shotgun (WGS) entry which is preliminary data.</text>
</comment>
<dbReference type="EMBL" id="BKZV01000003">
    <property type="protein sequence ID" value="GER83646.1"/>
    <property type="molecule type" value="Genomic_DNA"/>
</dbReference>
<keyword evidence="3" id="KW-1185">Reference proteome</keyword>
<evidence type="ECO:0000313" key="2">
    <source>
        <dbReference type="EMBL" id="GER83646.1"/>
    </source>
</evidence>